<dbReference type="InterPro" id="IPR017972">
    <property type="entry name" value="Cyt_P450_CS"/>
</dbReference>
<dbReference type="SUPFAM" id="SSF48264">
    <property type="entry name" value="Cytochrome P450"/>
    <property type="match status" value="1"/>
</dbReference>
<dbReference type="GO" id="GO:0005506">
    <property type="term" value="F:iron ion binding"/>
    <property type="evidence" value="ECO:0007669"/>
    <property type="project" value="InterPro"/>
</dbReference>
<dbReference type="GO" id="GO:0016705">
    <property type="term" value="F:oxidoreductase activity, acting on paired donors, with incorporation or reduction of molecular oxygen"/>
    <property type="evidence" value="ECO:0007669"/>
    <property type="project" value="InterPro"/>
</dbReference>
<dbReference type="EMBL" id="CAETWZ010000170">
    <property type="protein sequence ID" value="CAB4368488.1"/>
    <property type="molecule type" value="Genomic_DNA"/>
</dbReference>
<proteinExistence type="inferred from homology"/>
<organism evidence="2">
    <name type="scientific">freshwater metagenome</name>
    <dbReference type="NCBI Taxonomy" id="449393"/>
    <lineage>
        <taxon>unclassified sequences</taxon>
        <taxon>metagenomes</taxon>
        <taxon>ecological metagenomes</taxon>
    </lineage>
</organism>
<comment type="similarity">
    <text evidence="1">Belongs to the cytochrome P450 family.</text>
</comment>
<evidence type="ECO:0000256" key="1">
    <source>
        <dbReference type="ARBA" id="ARBA00010617"/>
    </source>
</evidence>
<reference evidence="2" key="1">
    <citation type="submission" date="2020-05" db="EMBL/GenBank/DDBJ databases">
        <authorList>
            <person name="Chiriac C."/>
            <person name="Salcher M."/>
            <person name="Ghai R."/>
            <person name="Kavagutti S V."/>
        </authorList>
    </citation>
    <scope>NUCLEOTIDE SEQUENCE</scope>
</reference>
<dbReference type="PANTHER" id="PTHR46696">
    <property type="entry name" value="P450, PUTATIVE (EUROFUNG)-RELATED"/>
    <property type="match status" value="1"/>
</dbReference>
<name>A0A6J6AIX2_9ZZZZ</name>
<dbReference type="Gene3D" id="1.10.630.10">
    <property type="entry name" value="Cytochrome P450"/>
    <property type="match status" value="1"/>
</dbReference>
<dbReference type="InterPro" id="IPR002397">
    <property type="entry name" value="Cyt_P450_B"/>
</dbReference>
<gene>
    <name evidence="2" type="ORF">UFOPK4179_01291</name>
</gene>
<dbReference type="PANTHER" id="PTHR46696:SF6">
    <property type="entry name" value="P450, PUTATIVE (EUROFUNG)-RELATED"/>
    <property type="match status" value="1"/>
</dbReference>
<dbReference type="InterPro" id="IPR001128">
    <property type="entry name" value="Cyt_P450"/>
</dbReference>
<sequence length="350" mass="39379">MPVTMEAVRDIANNTEDFSSIWVNVSRPDAPRAPAPPITSDPPDHHGHRRVILPAFNPKAVAAVEQEMRDYCRKLIKDLDGMDAVDAAVQYTQHIPVHGICILTGLPEEDADLFRDWIYKNFQLAPKDNAVRLQVLTEMTHYIDAILKDRLVNPKDDLLTTIANAEIDGEEVAWDIKIGYIRLQIIAGIDTTWSAIGSGLWHFAQHNDEVQRLVAVPNDDPLWTTANEEVLRYYAPVTMARKVINDVEIAGCPMRAGEQTLVTFPAANHDPAAFEDAHIFQIDRQDNRHVAFGVGIHRCAGSNLARLEMLVAFQEWLRAFPNYSLDKSKKTTWANGQVRGPREIPVLLNR</sequence>
<evidence type="ECO:0000313" key="2">
    <source>
        <dbReference type="EMBL" id="CAB4368488.1"/>
    </source>
</evidence>
<dbReference type="PROSITE" id="PS00086">
    <property type="entry name" value="CYTOCHROME_P450"/>
    <property type="match status" value="1"/>
</dbReference>
<dbReference type="GO" id="GO:0004497">
    <property type="term" value="F:monooxygenase activity"/>
    <property type="evidence" value="ECO:0007669"/>
    <property type="project" value="InterPro"/>
</dbReference>
<dbReference type="PRINTS" id="PR00359">
    <property type="entry name" value="BP450"/>
</dbReference>
<protein>
    <submittedName>
        <fullName evidence="2">Unannotated protein</fullName>
    </submittedName>
</protein>
<dbReference type="GO" id="GO:0020037">
    <property type="term" value="F:heme binding"/>
    <property type="evidence" value="ECO:0007669"/>
    <property type="project" value="InterPro"/>
</dbReference>
<accession>A0A6J6AIX2</accession>
<dbReference type="InterPro" id="IPR036396">
    <property type="entry name" value="Cyt_P450_sf"/>
</dbReference>
<dbReference type="Pfam" id="PF00067">
    <property type="entry name" value="p450"/>
    <property type="match status" value="1"/>
</dbReference>
<dbReference type="AlphaFoldDB" id="A0A6J6AIX2"/>